<evidence type="ECO:0000313" key="3">
    <source>
        <dbReference type="EMBL" id="MCI23709.1"/>
    </source>
</evidence>
<dbReference type="AlphaFoldDB" id="A0A392QIC0"/>
<evidence type="ECO:0000313" key="4">
    <source>
        <dbReference type="Proteomes" id="UP000265520"/>
    </source>
</evidence>
<feature type="domain" description="Reverse transcriptase Ty1/copia-type" evidence="2">
    <location>
        <begin position="125"/>
        <end position="191"/>
    </location>
</feature>
<dbReference type="Proteomes" id="UP000265520">
    <property type="component" value="Unassembled WGS sequence"/>
</dbReference>
<dbReference type="InterPro" id="IPR013103">
    <property type="entry name" value="RVT_2"/>
</dbReference>
<proteinExistence type="predicted"/>
<organism evidence="3 4">
    <name type="scientific">Trifolium medium</name>
    <dbReference type="NCBI Taxonomy" id="97028"/>
    <lineage>
        <taxon>Eukaryota</taxon>
        <taxon>Viridiplantae</taxon>
        <taxon>Streptophyta</taxon>
        <taxon>Embryophyta</taxon>
        <taxon>Tracheophyta</taxon>
        <taxon>Spermatophyta</taxon>
        <taxon>Magnoliopsida</taxon>
        <taxon>eudicotyledons</taxon>
        <taxon>Gunneridae</taxon>
        <taxon>Pentapetalae</taxon>
        <taxon>rosids</taxon>
        <taxon>fabids</taxon>
        <taxon>Fabales</taxon>
        <taxon>Fabaceae</taxon>
        <taxon>Papilionoideae</taxon>
        <taxon>50 kb inversion clade</taxon>
        <taxon>NPAAA clade</taxon>
        <taxon>Hologalegina</taxon>
        <taxon>IRL clade</taxon>
        <taxon>Trifolieae</taxon>
        <taxon>Trifolium</taxon>
    </lineage>
</organism>
<dbReference type="Pfam" id="PF07727">
    <property type="entry name" value="RVT_2"/>
    <property type="match status" value="1"/>
</dbReference>
<keyword evidence="4" id="KW-1185">Reference proteome</keyword>
<protein>
    <submittedName>
        <fullName evidence="3">Retrovirus-related pol polyprotein from transposon TNT 1-94</fullName>
    </submittedName>
</protein>
<feature type="non-terminal residue" evidence="3">
    <location>
        <position position="1"/>
    </location>
</feature>
<sequence length="192" mass="21193">PLDNATGTSPIICPSPTPSDLVTSPTPTPASLPPQCDTVPSLEPPQCHGTPPSSLPPMPTHLPVKPKKVVHNSTNIHPLVIRCKKGNLKPKVFLDDREPISVKQALSDPKWLTAMQAEYSALMNNKTWSLVPLPTHIRAIGCKWVFRIKENLDGTVNKYKAHLMAKRFNQEPGFDFQDTFSPVVKPVTIRII</sequence>
<evidence type="ECO:0000259" key="2">
    <source>
        <dbReference type="Pfam" id="PF07727"/>
    </source>
</evidence>
<accession>A0A392QIC0</accession>
<dbReference type="EMBL" id="LXQA010137469">
    <property type="protein sequence ID" value="MCI23709.1"/>
    <property type="molecule type" value="Genomic_DNA"/>
</dbReference>
<reference evidence="3 4" key="1">
    <citation type="journal article" date="2018" name="Front. Plant Sci.">
        <title>Red Clover (Trifolium pratense) and Zigzag Clover (T. medium) - A Picture of Genomic Similarities and Differences.</title>
        <authorList>
            <person name="Dluhosova J."/>
            <person name="Istvanek J."/>
            <person name="Nedelnik J."/>
            <person name="Repkova J."/>
        </authorList>
    </citation>
    <scope>NUCLEOTIDE SEQUENCE [LARGE SCALE GENOMIC DNA]</scope>
    <source>
        <strain evidence="4">cv. 10/8</strain>
        <tissue evidence="3">Leaf</tissue>
    </source>
</reference>
<comment type="caution">
    <text evidence="3">The sequence shown here is derived from an EMBL/GenBank/DDBJ whole genome shotgun (WGS) entry which is preliminary data.</text>
</comment>
<evidence type="ECO:0000256" key="1">
    <source>
        <dbReference type="SAM" id="MobiDB-lite"/>
    </source>
</evidence>
<feature type="non-terminal residue" evidence="3">
    <location>
        <position position="192"/>
    </location>
</feature>
<name>A0A392QIC0_9FABA</name>
<feature type="region of interest" description="Disordered" evidence="1">
    <location>
        <begin position="1"/>
        <end position="58"/>
    </location>
</feature>